<accession>A0A0F9IQC6</accession>
<evidence type="ECO:0000313" key="1">
    <source>
        <dbReference type="EMBL" id="KKM56946.1"/>
    </source>
</evidence>
<proteinExistence type="predicted"/>
<name>A0A0F9IQC6_9ZZZZ</name>
<dbReference type="AlphaFoldDB" id="A0A0F9IQC6"/>
<reference evidence="1" key="1">
    <citation type="journal article" date="2015" name="Nature">
        <title>Complex archaea that bridge the gap between prokaryotes and eukaryotes.</title>
        <authorList>
            <person name="Spang A."/>
            <person name="Saw J.H."/>
            <person name="Jorgensen S.L."/>
            <person name="Zaremba-Niedzwiedzka K."/>
            <person name="Martijn J."/>
            <person name="Lind A.E."/>
            <person name="van Eijk R."/>
            <person name="Schleper C."/>
            <person name="Guy L."/>
            <person name="Ettema T.J."/>
        </authorList>
    </citation>
    <scope>NUCLEOTIDE SEQUENCE</scope>
</reference>
<comment type="caution">
    <text evidence="1">The sequence shown here is derived from an EMBL/GenBank/DDBJ whole genome shotgun (WGS) entry which is preliminary data.</text>
</comment>
<protein>
    <submittedName>
        <fullName evidence="1">Uncharacterized protein</fullName>
    </submittedName>
</protein>
<organism evidence="1">
    <name type="scientific">marine sediment metagenome</name>
    <dbReference type="NCBI Taxonomy" id="412755"/>
    <lineage>
        <taxon>unclassified sequences</taxon>
        <taxon>metagenomes</taxon>
        <taxon>ecological metagenomes</taxon>
    </lineage>
</organism>
<dbReference type="EMBL" id="LAZR01011859">
    <property type="protein sequence ID" value="KKM56946.1"/>
    <property type="molecule type" value="Genomic_DNA"/>
</dbReference>
<sequence>MVLAIVLGVVSAVLAGIITIKILKDSGKEEKLDKISTVIKTGVDALIDRMPDGLTPAEIGEIVTALVKSAKEQF</sequence>
<gene>
    <name evidence="1" type="ORF">LCGC14_1551190</name>
</gene>